<sequence length="358" mass="38759">MAEWLDKLSEVTGAGEDAVLVTVAHVRGSAPREAGAHIIVTKTRILETIGGGNLEFKAIDKAREILGSIGDAVCVKDYPLGPALGQCCGGVVTLTYEPVRASGTGWLVSHEALVAEGRKFISVVDLDGHRGRQAVPADSSAKDKVSIMMEPSIMKTAYRVMQSNPVEKNNLIVEDKTGKRYLVETMEDQRQPLFLFGAGHVGRALVHMLEGLPFRITWVDSRADQFPEALQGIETLVAEQPETAVAKAPKGAFYLVMTHDHGQDLEITAAILERGDAAYAGVIGSDTKRARFEKRLKERGINLNKIDNLVCPIGIDGITGKRPVEVALAVAAEMQITYEALSAGNREDECESNREITE</sequence>
<dbReference type="AlphaFoldDB" id="A0A3D9HWJ9"/>
<dbReference type="EMBL" id="QRDW01000001">
    <property type="protein sequence ID" value="RED53857.1"/>
    <property type="molecule type" value="Genomic_DNA"/>
</dbReference>
<reference evidence="3 4" key="1">
    <citation type="submission" date="2018-07" db="EMBL/GenBank/DDBJ databases">
        <title>Genomic Encyclopedia of Type Strains, Phase III (KMG-III): the genomes of soil and plant-associated and newly described type strains.</title>
        <authorList>
            <person name="Whitman W."/>
        </authorList>
    </citation>
    <scope>NUCLEOTIDE SEQUENCE [LARGE SCALE GENOMIC DNA]</scope>
    <source>
        <strain evidence="3 4">CECT 8488</strain>
    </source>
</reference>
<dbReference type="Gene3D" id="3.40.50.720">
    <property type="entry name" value="NAD(P)-binding Rossmann-like Domain"/>
    <property type="match status" value="1"/>
</dbReference>
<comment type="caution">
    <text evidence="3">The sequence shown here is derived from an EMBL/GenBank/DDBJ whole genome shotgun (WGS) entry which is preliminary data.</text>
</comment>
<dbReference type="OrthoDB" id="61481at2"/>
<evidence type="ECO:0000259" key="1">
    <source>
        <dbReference type="Pfam" id="PF02625"/>
    </source>
</evidence>
<feature type="domain" description="XdhC Rossmann" evidence="2">
    <location>
        <begin position="193"/>
        <end position="334"/>
    </location>
</feature>
<accession>A0A3D9HWJ9</accession>
<dbReference type="Proteomes" id="UP000256845">
    <property type="component" value="Unassembled WGS sequence"/>
</dbReference>
<organism evidence="3 4">
    <name type="scientific">Aestuariispira insulae</name>
    <dbReference type="NCBI Taxonomy" id="1461337"/>
    <lineage>
        <taxon>Bacteria</taxon>
        <taxon>Pseudomonadati</taxon>
        <taxon>Pseudomonadota</taxon>
        <taxon>Alphaproteobacteria</taxon>
        <taxon>Rhodospirillales</taxon>
        <taxon>Kiloniellaceae</taxon>
        <taxon>Aestuariispira</taxon>
    </lineage>
</organism>
<evidence type="ECO:0000313" key="4">
    <source>
        <dbReference type="Proteomes" id="UP000256845"/>
    </source>
</evidence>
<dbReference type="PANTHER" id="PTHR30388">
    <property type="entry name" value="ALDEHYDE OXIDOREDUCTASE MOLYBDENUM COFACTOR ASSEMBLY PROTEIN"/>
    <property type="match status" value="1"/>
</dbReference>
<dbReference type="InterPro" id="IPR003777">
    <property type="entry name" value="XdhC_CoxI"/>
</dbReference>
<protein>
    <submittedName>
        <fullName evidence="3">Xanthine dehydrogenase accessory factor</fullName>
    </submittedName>
</protein>
<dbReference type="InterPro" id="IPR027051">
    <property type="entry name" value="XdhC_Rossmann_dom"/>
</dbReference>
<name>A0A3D9HWJ9_9PROT</name>
<dbReference type="NCBIfam" id="TIGR02964">
    <property type="entry name" value="xanthine_xdhC"/>
    <property type="match status" value="1"/>
</dbReference>
<keyword evidence="4" id="KW-1185">Reference proteome</keyword>
<evidence type="ECO:0000259" key="2">
    <source>
        <dbReference type="Pfam" id="PF13478"/>
    </source>
</evidence>
<dbReference type="InterPro" id="IPR052698">
    <property type="entry name" value="MoCofactor_Util/Proc"/>
</dbReference>
<dbReference type="RefSeq" id="WP_115934961.1">
    <property type="nucleotide sequence ID" value="NZ_QRDW01000001.1"/>
</dbReference>
<dbReference type="Pfam" id="PF13478">
    <property type="entry name" value="XdhC_C"/>
    <property type="match status" value="1"/>
</dbReference>
<dbReference type="Pfam" id="PF02625">
    <property type="entry name" value="XdhC_CoxI"/>
    <property type="match status" value="1"/>
</dbReference>
<dbReference type="InterPro" id="IPR014308">
    <property type="entry name" value="Xanthine_DH_XdhC"/>
</dbReference>
<dbReference type="PANTHER" id="PTHR30388:SF6">
    <property type="entry name" value="XANTHINE DEHYDROGENASE SUBUNIT A-RELATED"/>
    <property type="match status" value="1"/>
</dbReference>
<gene>
    <name evidence="3" type="ORF">DFP90_101656</name>
</gene>
<proteinExistence type="predicted"/>
<feature type="domain" description="XdhC- CoxI" evidence="1">
    <location>
        <begin position="14"/>
        <end position="68"/>
    </location>
</feature>
<evidence type="ECO:0000313" key="3">
    <source>
        <dbReference type="EMBL" id="RED53857.1"/>
    </source>
</evidence>